<comment type="subcellular location">
    <subcellularLocation>
        <location evidence="1">Membrane</location>
    </subcellularLocation>
</comment>
<feature type="transmembrane region" description="Helical" evidence="5">
    <location>
        <begin position="21"/>
        <end position="43"/>
    </location>
</feature>
<gene>
    <name evidence="6" type="ORF">DL1_08735</name>
</gene>
<proteinExistence type="predicted"/>
<dbReference type="AlphaFoldDB" id="A0A074TF37"/>
<evidence type="ECO:0000256" key="1">
    <source>
        <dbReference type="ARBA" id="ARBA00004370"/>
    </source>
</evidence>
<dbReference type="STRING" id="1185766.SAMN05216224_11078"/>
<evidence type="ECO:0000256" key="3">
    <source>
        <dbReference type="ARBA" id="ARBA00022989"/>
    </source>
</evidence>
<protein>
    <submittedName>
        <fullName evidence="6">Type IV secretion protein VirB3</fullName>
    </submittedName>
</protein>
<reference evidence="6 7" key="1">
    <citation type="submission" date="2014-03" db="EMBL/GenBank/DDBJ databases">
        <title>The draft genome sequence of Thioclava dalianensis DLFJ1-1.</title>
        <authorList>
            <person name="Lai Q."/>
            <person name="Shao Z."/>
        </authorList>
    </citation>
    <scope>NUCLEOTIDE SEQUENCE [LARGE SCALE GENOMIC DNA]</scope>
    <source>
        <strain evidence="6 7">DLFJ1-1</strain>
    </source>
</reference>
<keyword evidence="3 5" id="KW-1133">Transmembrane helix</keyword>
<organism evidence="6 7">
    <name type="scientific">Thioclava dalianensis</name>
    <dbReference type="NCBI Taxonomy" id="1185766"/>
    <lineage>
        <taxon>Bacteria</taxon>
        <taxon>Pseudomonadati</taxon>
        <taxon>Pseudomonadota</taxon>
        <taxon>Alphaproteobacteria</taxon>
        <taxon>Rhodobacterales</taxon>
        <taxon>Paracoccaceae</taxon>
        <taxon>Thioclava</taxon>
    </lineage>
</organism>
<evidence type="ECO:0000256" key="4">
    <source>
        <dbReference type="ARBA" id="ARBA00023136"/>
    </source>
</evidence>
<keyword evidence="2 5" id="KW-0812">Transmembrane</keyword>
<dbReference type="RefSeq" id="WP_038068035.1">
    <property type="nucleotide sequence ID" value="NZ_FOVB01000010.1"/>
</dbReference>
<dbReference type="GO" id="GO:0016020">
    <property type="term" value="C:membrane"/>
    <property type="evidence" value="ECO:0007669"/>
    <property type="project" value="UniProtKB-SubCell"/>
</dbReference>
<dbReference type="Proteomes" id="UP000027725">
    <property type="component" value="Unassembled WGS sequence"/>
</dbReference>
<dbReference type="InterPro" id="IPR007792">
    <property type="entry name" value="T4SS_VirB3/TrbD/AvhB"/>
</dbReference>
<evidence type="ECO:0000256" key="2">
    <source>
        <dbReference type="ARBA" id="ARBA00022692"/>
    </source>
</evidence>
<name>A0A074TF37_9RHOB</name>
<dbReference type="eggNOG" id="ENOG50340J1">
    <property type="taxonomic scope" value="Bacteria"/>
</dbReference>
<accession>A0A074TF37</accession>
<keyword evidence="4 5" id="KW-0472">Membrane</keyword>
<keyword evidence="7" id="KW-1185">Reference proteome</keyword>
<dbReference type="OrthoDB" id="7860899at2"/>
<evidence type="ECO:0000313" key="7">
    <source>
        <dbReference type="Proteomes" id="UP000027725"/>
    </source>
</evidence>
<evidence type="ECO:0000256" key="5">
    <source>
        <dbReference type="SAM" id="Phobius"/>
    </source>
</evidence>
<sequence>MEKSAVILGLSRQAKFLGLPMPYAMAVGAMTVLPFILFKPVWWFLTAPIWYGLARVATKLNPNGHHVFAVMMQVTPMAILRKGRRHVS</sequence>
<dbReference type="Pfam" id="PF05101">
    <property type="entry name" value="VirB3"/>
    <property type="match status" value="1"/>
</dbReference>
<comment type="caution">
    <text evidence="6">The sequence shown here is derived from an EMBL/GenBank/DDBJ whole genome shotgun (WGS) entry which is preliminary data.</text>
</comment>
<evidence type="ECO:0000313" key="6">
    <source>
        <dbReference type="EMBL" id="KEP68740.1"/>
    </source>
</evidence>
<dbReference type="EMBL" id="JHEH01000024">
    <property type="protein sequence ID" value="KEP68740.1"/>
    <property type="molecule type" value="Genomic_DNA"/>
</dbReference>